<sequence>MPIPHELVSSFVDNGILYQAHQFQVPLKHDDKQSQTITVYARELVSLDRQTKNLPWLVYFQWGPGFPSPRADGQSGWLKAALQHYRVLLLDQRGTGLSSPITHQTLESMSSDEQANYLCHFRADSIVKDAEAIRKHFNVEKWAILGQSFGGFCSLTYLSLYPNSLLKSYITGGVPSLTRHADEVYQATYQRVKQKNNTFFRQFPQAQTLCQRIADYLLNHETYLPNGQLFTVEQFQMIGINLGRGHAALPMYYLLESAFITVDKKETLSYAFLNAMLAEQAYQTNPIYAILHESIYCQPFAKNDSGKTESTWSAHRVREMYPEFNYQTGKPFFFTGEMVYPWMFEQMQCLKPLKEAANKLAEKQNWPALYNLEQLKNNTVPIACAVYVEDMYVEFDYSRETLANIPNSQAWMTNEYEHNGIGVDGEKIFNRLDEMLNQISQLPNHQ</sequence>
<dbReference type="EMBL" id="VMKJ01000026">
    <property type="protein sequence ID" value="TVO35103.1"/>
    <property type="molecule type" value="Genomic_DNA"/>
</dbReference>
<reference evidence="4 5" key="1">
    <citation type="submission" date="2019-07" db="EMBL/GenBank/DDBJ databases">
        <title>The draft genome sequence of Vibrio algivorus M1486.</title>
        <authorList>
            <person name="Meng X."/>
        </authorList>
    </citation>
    <scope>NUCLEOTIDE SEQUENCE [LARGE SCALE GENOMIC DNA]</scope>
    <source>
        <strain evidence="4 5">M1486</strain>
    </source>
</reference>
<dbReference type="SUPFAM" id="SSF53474">
    <property type="entry name" value="alpha/beta-Hydrolases"/>
    <property type="match status" value="1"/>
</dbReference>
<dbReference type="Gene3D" id="3.40.50.1820">
    <property type="entry name" value="alpha/beta hydrolase"/>
    <property type="match status" value="1"/>
</dbReference>
<protein>
    <submittedName>
        <fullName evidence="4">Alpha/beta hydrolase</fullName>
    </submittedName>
</protein>
<evidence type="ECO:0000313" key="4">
    <source>
        <dbReference type="EMBL" id="TVO35103.1"/>
    </source>
</evidence>
<dbReference type="PANTHER" id="PTHR43248">
    <property type="entry name" value="2-SUCCINYL-6-HYDROXY-2,4-CYCLOHEXADIENE-1-CARBOXYLATE SYNTHASE"/>
    <property type="match status" value="1"/>
</dbReference>
<dbReference type="GO" id="GO:0008233">
    <property type="term" value="F:peptidase activity"/>
    <property type="evidence" value="ECO:0007669"/>
    <property type="project" value="InterPro"/>
</dbReference>
<dbReference type="AlphaFoldDB" id="A0A557P366"/>
<dbReference type="GO" id="GO:0006508">
    <property type="term" value="P:proteolysis"/>
    <property type="evidence" value="ECO:0007669"/>
    <property type="project" value="InterPro"/>
</dbReference>
<dbReference type="PRINTS" id="PR00793">
    <property type="entry name" value="PROAMNOPTASE"/>
</dbReference>
<accession>A0A557P366</accession>
<dbReference type="OrthoDB" id="9796770at2"/>
<dbReference type="Pfam" id="PF00561">
    <property type="entry name" value="Abhydrolase_1"/>
    <property type="match status" value="1"/>
</dbReference>
<evidence type="ECO:0000256" key="2">
    <source>
        <dbReference type="ARBA" id="ARBA00022801"/>
    </source>
</evidence>
<evidence type="ECO:0000259" key="3">
    <source>
        <dbReference type="Pfam" id="PF00561"/>
    </source>
</evidence>
<gene>
    <name evidence="4" type="ORF">FOF44_12430</name>
</gene>
<dbReference type="InterPro" id="IPR029058">
    <property type="entry name" value="AB_hydrolase_fold"/>
</dbReference>
<dbReference type="InterPro" id="IPR002410">
    <property type="entry name" value="Peptidase_S33"/>
</dbReference>
<dbReference type="PANTHER" id="PTHR43248:SF2">
    <property type="entry name" value="PROLYL AMINOPEPTIDASE"/>
    <property type="match status" value="1"/>
</dbReference>
<dbReference type="Proteomes" id="UP000319828">
    <property type="component" value="Unassembled WGS sequence"/>
</dbReference>
<keyword evidence="2 4" id="KW-0378">Hydrolase</keyword>
<dbReference type="InterPro" id="IPR000073">
    <property type="entry name" value="AB_hydrolase_1"/>
</dbReference>
<evidence type="ECO:0000256" key="1">
    <source>
        <dbReference type="ARBA" id="ARBA00010088"/>
    </source>
</evidence>
<organism evidence="4 5">
    <name type="scientific">Vibrio algivorus</name>
    <dbReference type="NCBI Taxonomy" id="1667024"/>
    <lineage>
        <taxon>Bacteria</taxon>
        <taxon>Pseudomonadati</taxon>
        <taxon>Pseudomonadota</taxon>
        <taxon>Gammaproteobacteria</taxon>
        <taxon>Vibrionales</taxon>
        <taxon>Vibrionaceae</taxon>
        <taxon>Vibrio</taxon>
    </lineage>
</organism>
<dbReference type="RefSeq" id="WP_144388593.1">
    <property type="nucleotide sequence ID" value="NZ_CANNCB010000031.1"/>
</dbReference>
<name>A0A557P366_9VIBR</name>
<feature type="domain" description="AB hydrolase-1" evidence="3">
    <location>
        <begin position="72"/>
        <end position="222"/>
    </location>
</feature>
<comment type="caution">
    <text evidence="4">The sequence shown here is derived from an EMBL/GenBank/DDBJ whole genome shotgun (WGS) entry which is preliminary data.</text>
</comment>
<dbReference type="InterPro" id="IPR051601">
    <property type="entry name" value="Serine_prot/Carboxylest_S33"/>
</dbReference>
<proteinExistence type="inferred from homology"/>
<comment type="similarity">
    <text evidence="1">Belongs to the peptidase S33 family.</text>
</comment>
<evidence type="ECO:0000313" key="5">
    <source>
        <dbReference type="Proteomes" id="UP000319828"/>
    </source>
</evidence>